<feature type="region of interest" description="Disordered" evidence="1">
    <location>
        <begin position="1"/>
        <end position="49"/>
    </location>
</feature>
<evidence type="ECO:0000259" key="2">
    <source>
        <dbReference type="Pfam" id="PF12697"/>
    </source>
</evidence>
<dbReference type="STRING" id="154538.A0A1M2W2N9"/>
<feature type="domain" description="AB hydrolase-1" evidence="2">
    <location>
        <begin position="150"/>
        <end position="342"/>
    </location>
</feature>
<dbReference type="AlphaFoldDB" id="A0A1M2W2N9"/>
<organism evidence="3 4">
    <name type="scientific">Trametes pubescens</name>
    <name type="common">White-rot fungus</name>
    <dbReference type="NCBI Taxonomy" id="154538"/>
    <lineage>
        <taxon>Eukaryota</taxon>
        <taxon>Fungi</taxon>
        <taxon>Dikarya</taxon>
        <taxon>Basidiomycota</taxon>
        <taxon>Agaricomycotina</taxon>
        <taxon>Agaricomycetes</taxon>
        <taxon>Polyporales</taxon>
        <taxon>Polyporaceae</taxon>
        <taxon>Trametes</taxon>
    </lineage>
</organism>
<dbReference type="SUPFAM" id="SSF53474">
    <property type="entry name" value="alpha/beta-Hydrolases"/>
    <property type="match status" value="1"/>
</dbReference>
<evidence type="ECO:0000313" key="4">
    <source>
        <dbReference type="Proteomes" id="UP000184267"/>
    </source>
</evidence>
<protein>
    <submittedName>
        <fullName evidence="3">Peroxisomal membrane protein LPX1</fullName>
    </submittedName>
</protein>
<comment type="caution">
    <text evidence="3">The sequence shown here is derived from an EMBL/GenBank/DDBJ whole genome shotgun (WGS) entry which is preliminary data.</text>
</comment>
<dbReference type="InterPro" id="IPR000073">
    <property type="entry name" value="AB_hydrolase_1"/>
</dbReference>
<dbReference type="Gene3D" id="3.40.50.1820">
    <property type="entry name" value="alpha/beta hydrolase"/>
    <property type="match status" value="1"/>
</dbReference>
<evidence type="ECO:0000313" key="3">
    <source>
        <dbReference type="EMBL" id="OJT14050.1"/>
    </source>
</evidence>
<name>A0A1M2W2N9_TRAPU</name>
<proteinExistence type="predicted"/>
<dbReference type="EMBL" id="MNAD01000337">
    <property type="protein sequence ID" value="OJT14050.1"/>
    <property type="molecule type" value="Genomic_DNA"/>
</dbReference>
<evidence type="ECO:0000256" key="1">
    <source>
        <dbReference type="SAM" id="MobiDB-lite"/>
    </source>
</evidence>
<dbReference type="Pfam" id="PF12697">
    <property type="entry name" value="Abhydrolase_6"/>
    <property type="match status" value="1"/>
</dbReference>
<dbReference type="Proteomes" id="UP000184267">
    <property type="component" value="Unassembled WGS sequence"/>
</dbReference>
<reference evidence="3 4" key="1">
    <citation type="submission" date="2016-10" db="EMBL/GenBank/DDBJ databases">
        <title>Genome sequence of the basidiomycete white-rot fungus Trametes pubescens.</title>
        <authorList>
            <person name="Makela M.R."/>
            <person name="Granchi Z."/>
            <person name="Peng M."/>
            <person name="De Vries R.P."/>
            <person name="Grigoriev I."/>
            <person name="Riley R."/>
            <person name="Hilden K."/>
        </authorList>
    </citation>
    <scope>NUCLEOTIDE SEQUENCE [LARGE SCALE GENOMIC DNA]</scope>
    <source>
        <strain evidence="3 4">FBCC735</strain>
    </source>
</reference>
<keyword evidence="4" id="KW-1185">Reference proteome</keyword>
<accession>A0A1M2W2N9</accession>
<sequence>MDFTKDFNPTFPPPEPYQLPTCHPKELVPIESSESEELEAAGRPDLPSPPRKSLLDSWFTLSTHLVPCANPRTTPDIPLPPLPKWSSNRDEFKASVKKTAETILDVKEKQWRGELDHLPRGRKPMWNCVNRYVRRPRAGESDPANGLTLFCAHANGFPKEIWEPALQRLIETHEAQAKYAISEVWLWEARNHGDAALVNRDQLDGIFDWRDNTRDILNFLWNYLPPSASADPLPTHLPRLPHAEAERRLAQGLQGRNIVYVAHSFGACSTVRAAISHPVLFKHIVLVDAMILPAPYAEVASTTSTRDYVLGAVGRRDGWSSREEALQQFSAIPFFAAWDPAVLQIYVECGLHADANGQLKLKMPGVQEAVCFAENYAPFECFELLSGLDERVELRWLVAGKLTA</sequence>
<dbReference type="OMA" id="FNWADHG"/>
<dbReference type="OrthoDB" id="94039at2759"/>
<dbReference type="InterPro" id="IPR029058">
    <property type="entry name" value="AB_hydrolase_fold"/>
</dbReference>
<gene>
    <name evidence="3" type="ORF">TRAPUB_9407</name>
</gene>